<dbReference type="HOGENOM" id="CLU_1781881_0_0_1"/>
<gene>
    <name evidence="1" type="ORF">GYMLUDRAFT_889019</name>
</gene>
<dbReference type="EMBL" id="KN834811">
    <property type="protein sequence ID" value="KIK54881.1"/>
    <property type="molecule type" value="Genomic_DNA"/>
</dbReference>
<name>A0A0D0BJG6_9AGAR</name>
<feature type="non-terminal residue" evidence="1">
    <location>
        <position position="147"/>
    </location>
</feature>
<protein>
    <submittedName>
        <fullName evidence="1">Unplaced genomic scaffold GYMLUscaffold_63, whole genome shotgun sequence</fullName>
    </submittedName>
</protein>
<dbReference type="AlphaFoldDB" id="A0A0D0BJG6"/>
<evidence type="ECO:0000313" key="1">
    <source>
        <dbReference type="EMBL" id="KIK54881.1"/>
    </source>
</evidence>
<evidence type="ECO:0000313" key="2">
    <source>
        <dbReference type="Proteomes" id="UP000053593"/>
    </source>
</evidence>
<dbReference type="Proteomes" id="UP000053593">
    <property type="component" value="Unassembled WGS sequence"/>
</dbReference>
<accession>A0A0D0BJG6</accession>
<proteinExistence type="predicted"/>
<keyword evidence="2" id="KW-1185">Reference proteome</keyword>
<sequence>MLAFLLCTVFEQKVLQSQQIVNVPEAKGVIGRVVLYSLASMDFLRLDDSERNLQTVEYSARILGEMHKDWEGFWKNELPRMFNNLILHQLSDIIARRLVHVSQARRLHFKMLYYWFHVLATTTTTSDTLNQQLLQRRSVFFATHLLT</sequence>
<reference evidence="1 2" key="1">
    <citation type="submission" date="2014-04" db="EMBL/GenBank/DDBJ databases">
        <title>Evolutionary Origins and Diversification of the Mycorrhizal Mutualists.</title>
        <authorList>
            <consortium name="DOE Joint Genome Institute"/>
            <consortium name="Mycorrhizal Genomics Consortium"/>
            <person name="Kohler A."/>
            <person name="Kuo A."/>
            <person name="Nagy L.G."/>
            <person name="Floudas D."/>
            <person name="Copeland A."/>
            <person name="Barry K.W."/>
            <person name="Cichocki N."/>
            <person name="Veneault-Fourrey C."/>
            <person name="LaButti K."/>
            <person name="Lindquist E.A."/>
            <person name="Lipzen A."/>
            <person name="Lundell T."/>
            <person name="Morin E."/>
            <person name="Murat C."/>
            <person name="Riley R."/>
            <person name="Ohm R."/>
            <person name="Sun H."/>
            <person name="Tunlid A."/>
            <person name="Henrissat B."/>
            <person name="Grigoriev I.V."/>
            <person name="Hibbett D.S."/>
            <person name="Martin F."/>
        </authorList>
    </citation>
    <scope>NUCLEOTIDE SEQUENCE [LARGE SCALE GENOMIC DNA]</scope>
    <source>
        <strain evidence="1 2">FD-317 M1</strain>
    </source>
</reference>
<organism evidence="1 2">
    <name type="scientific">Collybiopsis luxurians FD-317 M1</name>
    <dbReference type="NCBI Taxonomy" id="944289"/>
    <lineage>
        <taxon>Eukaryota</taxon>
        <taxon>Fungi</taxon>
        <taxon>Dikarya</taxon>
        <taxon>Basidiomycota</taxon>
        <taxon>Agaricomycotina</taxon>
        <taxon>Agaricomycetes</taxon>
        <taxon>Agaricomycetidae</taxon>
        <taxon>Agaricales</taxon>
        <taxon>Marasmiineae</taxon>
        <taxon>Omphalotaceae</taxon>
        <taxon>Collybiopsis</taxon>
        <taxon>Collybiopsis luxurians</taxon>
    </lineage>
</organism>